<dbReference type="Proteomes" id="UP001363035">
    <property type="component" value="Unassembled WGS sequence"/>
</dbReference>
<evidence type="ECO:0000313" key="2">
    <source>
        <dbReference type="Proteomes" id="UP001363035"/>
    </source>
</evidence>
<sequence length="250" mass="28829">MSRDVYGDALFDYKEKGELSHPLLLHSSYGDIEEMPVEVFYRQDDDIPELEFIALSLCDGKVLDVGAGTGVHALYLQEKGFDVTALEISEIACNIMRERGVGKVVHGDFFQYGGEEKYDTLLFLMNGIGIAGTLEGFRKVLQHAKTLMSDRGQLLFDSSDISYLYEEYKIKRPEHYFGEINFQYEYKEQKGDLFKWLYIDQETLIKIAREEGWVVQILFEDENDQYLVRMEPFKEDSTSLRGGTTKQSLD</sequence>
<gene>
    <name evidence="1" type="ORF">VJ786_06750</name>
</gene>
<evidence type="ECO:0000313" key="1">
    <source>
        <dbReference type="EMBL" id="MEI5984593.1"/>
    </source>
</evidence>
<comment type="caution">
    <text evidence="1">The sequence shown here is derived from an EMBL/GenBank/DDBJ whole genome shotgun (WGS) entry which is preliminary data.</text>
</comment>
<keyword evidence="2" id="KW-1185">Reference proteome</keyword>
<dbReference type="Pfam" id="PF13489">
    <property type="entry name" value="Methyltransf_23"/>
    <property type="match status" value="1"/>
</dbReference>
<dbReference type="EMBL" id="JAYLLN010000012">
    <property type="protein sequence ID" value="MEI5984593.1"/>
    <property type="molecule type" value="Genomic_DNA"/>
</dbReference>
<reference evidence="1 2" key="1">
    <citation type="submission" date="2024-01" db="EMBL/GenBank/DDBJ databases">
        <title>Sphingobacterium tenebrionis sp. nov., a novel endophyte isolated from tenebrio molitor intestines.</title>
        <authorList>
            <person name="Zhang C."/>
        </authorList>
    </citation>
    <scope>NUCLEOTIDE SEQUENCE [LARGE SCALE GENOMIC DNA]</scope>
    <source>
        <strain evidence="1 2">PU5-4</strain>
    </source>
</reference>
<accession>A0ABU8I4Z1</accession>
<keyword evidence="1" id="KW-0808">Transferase</keyword>
<dbReference type="InterPro" id="IPR029063">
    <property type="entry name" value="SAM-dependent_MTases_sf"/>
</dbReference>
<keyword evidence="1" id="KW-0489">Methyltransferase</keyword>
<name>A0ABU8I4Z1_9SPHI</name>
<dbReference type="SUPFAM" id="SSF53335">
    <property type="entry name" value="S-adenosyl-L-methionine-dependent methyltransferases"/>
    <property type="match status" value="1"/>
</dbReference>
<dbReference type="GO" id="GO:0008168">
    <property type="term" value="F:methyltransferase activity"/>
    <property type="evidence" value="ECO:0007669"/>
    <property type="project" value="UniProtKB-KW"/>
</dbReference>
<dbReference type="CDD" id="cd02440">
    <property type="entry name" value="AdoMet_MTases"/>
    <property type="match status" value="1"/>
</dbReference>
<proteinExistence type="predicted"/>
<dbReference type="RefSeq" id="WP_099366178.1">
    <property type="nucleotide sequence ID" value="NZ_JAYLLN010000012.1"/>
</dbReference>
<dbReference type="Gene3D" id="3.40.50.150">
    <property type="entry name" value="Vaccinia Virus protein VP39"/>
    <property type="match status" value="1"/>
</dbReference>
<dbReference type="GO" id="GO:0032259">
    <property type="term" value="P:methylation"/>
    <property type="evidence" value="ECO:0007669"/>
    <property type="project" value="UniProtKB-KW"/>
</dbReference>
<organism evidence="1 2">
    <name type="scientific">Sphingobacterium tenebrionis</name>
    <dbReference type="NCBI Taxonomy" id="3111775"/>
    <lineage>
        <taxon>Bacteria</taxon>
        <taxon>Pseudomonadati</taxon>
        <taxon>Bacteroidota</taxon>
        <taxon>Sphingobacteriia</taxon>
        <taxon>Sphingobacteriales</taxon>
        <taxon>Sphingobacteriaceae</taxon>
        <taxon>Sphingobacterium</taxon>
    </lineage>
</organism>
<protein>
    <submittedName>
        <fullName evidence="1">Class I SAM-dependent methyltransferase</fullName>
    </submittedName>
</protein>